<dbReference type="Pfam" id="PF00512">
    <property type="entry name" value="HisKA"/>
    <property type="match status" value="1"/>
</dbReference>
<proteinExistence type="predicted"/>
<dbReference type="SMART" id="SM00388">
    <property type="entry name" value="HisKA"/>
    <property type="match status" value="1"/>
</dbReference>
<evidence type="ECO:0000256" key="1">
    <source>
        <dbReference type="ARBA" id="ARBA00000085"/>
    </source>
</evidence>
<feature type="transmembrane region" description="Helical" evidence="8">
    <location>
        <begin position="308"/>
        <end position="327"/>
    </location>
</feature>
<dbReference type="PRINTS" id="PR00344">
    <property type="entry name" value="BCTRLSENSOR"/>
</dbReference>
<dbReference type="InterPro" id="IPR004358">
    <property type="entry name" value="Sig_transdc_His_kin-like_C"/>
</dbReference>
<evidence type="ECO:0000256" key="7">
    <source>
        <dbReference type="SAM" id="Coils"/>
    </source>
</evidence>
<dbReference type="EMBL" id="JBHTJM010000010">
    <property type="protein sequence ID" value="MFD0964941.1"/>
    <property type="molecule type" value="Genomic_DNA"/>
</dbReference>
<dbReference type="Proteomes" id="UP001596997">
    <property type="component" value="Unassembled WGS sequence"/>
</dbReference>
<dbReference type="Gene3D" id="3.40.50.2300">
    <property type="match status" value="1"/>
</dbReference>
<evidence type="ECO:0000256" key="2">
    <source>
        <dbReference type="ARBA" id="ARBA00012438"/>
    </source>
</evidence>
<evidence type="ECO:0000259" key="9">
    <source>
        <dbReference type="PROSITE" id="PS50109"/>
    </source>
</evidence>
<keyword evidence="8" id="KW-0812">Transmembrane</keyword>
<keyword evidence="6" id="KW-0802">TPR repeat</keyword>
<evidence type="ECO:0000313" key="11">
    <source>
        <dbReference type="EMBL" id="MFD0964941.1"/>
    </source>
</evidence>
<dbReference type="CDD" id="cd00082">
    <property type="entry name" value="HisKA"/>
    <property type="match status" value="1"/>
</dbReference>
<gene>
    <name evidence="11" type="ORF">ACFQ1O_13070</name>
</gene>
<keyword evidence="12" id="KW-1185">Reference proteome</keyword>
<evidence type="ECO:0000256" key="6">
    <source>
        <dbReference type="PROSITE-ProRule" id="PRU00339"/>
    </source>
</evidence>
<organism evidence="11 12">
    <name type="scientific">Pseudofulvibacter geojedonensis</name>
    <dbReference type="NCBI Taxonomy" id="1123758"/>
    <lineage>
        <taxon>Bacteria</taxon>
        <taxon>Pseudomonadati</taxon>
        <taxon>Bacteroidota</taxon>
        <taxon>Flavobacteriia</taxon>
        <taxon>Flavobacteriales</taxon>
        <taxon>Flavobacteriaceae</taxon>
        <taxon>Pseudofulvibacter</taxon>
    </lineage>
</organism>
<dbReference type="PANTHER" id="PTHR45339">
    <property type="entry name" value="HYBRID SIGNAL TRANSDUCTION HISTIDINE KINASE J"/>
    <property type="match status" value="1"/>
</dbReference>
<comment type="caution">
    <text evidence="11">The sequence shown here is derived from an EMBL/GenBank/DDBJ whole genome shotgun (WGS) entry which is preliminary data.</text>
</comment>
<feature type="modified residue" description="4-aspartylphosphate" evidence="5">
    <location>
        <position position="663"/>
    </location>
</feature>
<dbReference type="GO" id="GO:0005524">
    <property type="term" value="F:ATP binding"/>
    <property type="evidence" value="ECO:0007669"/>
    <property type="project" value="UniProtKB-KW"/>
</dbReference>
<dbReference type="PANTHER" id="PTHR45339:SF1">
    <property type="entry name" value="HYBRID SIGNAL TRANSDUCTION HISTIDINE KINASE J"/>
    <property type="match status" value="1"/>
</dbReference>
<dbReference type="InterPro" id="IPR011006">
    <property type="entry name" value="CheY-like_superfamily"/>
</dbReference>
<dbReference type="InterPro" id="IPR003661">
    <property type="entry name" value="HisK_dim/P_dom"/>
</dbReference>
<dbReference type="InterPro" id="IPR019734">
    <property type="entry name" value="TPR_rpt"/>
</dbReference>
<evidence type="ECO:0000256" key="8">
    <source>
        <dbReference type="SAM" id="Phobius"/>
    </source>
</evidence>
<dbReference type="Gene3D" id="1.25.40.10">
    <property type="entry name" value="Tetratricopeptide repeat domain"/>
    <property type="match status" value="2"/>
</dbReference>
<evidence type="ECO:0000256" key="3">
    <source>
        <dbReference type="ARBA" id="ARBA00022553"/>
    </source>
</evidence>
<dbReference type="Pfam" id="PF13181">
    <property type="entry name" value="TPR_8"/>
    <property type="match status" value="1"/>
</dbReference>
<feature type="domain" description="Histidine kinase" evidence="9">
    <location>
        <begin position="367"/>
        <end position="588"/>
    </location>
</feature>
<dbReference type="InterPro" id="IPR001789">
    <property type="entry name" value="Sig_transdc_resp-reg_receiver"/>
</dbReference>
<dbReference type="PROSITE" id="PS50005">
    <property type="entry name" value="TPR"/>
    <property type="match status" value="3"/>
</dbReference>
<dbReference type="CDD" id="cd17546">
    <property type="entry name" value="REC_hyHK_CKI1_RcsC-like"/>
    <property type="match status" value="1"/>
</dbReference>
<feature type="domain" description="Response regulatory" evidence="10">
    <location>
        <begin position="614"/>
        <end position="729"/>
    </location>
</feature>
<evidence type="ECO:0000256" key="4">
    <source>
        <dbReference type="ARBA" id="ARBA00023012"/>
    </source>
</evidence>
<feature type="coiled-coil region" evidence="7">
    <location>
        <begin position="333"/>
        <end position="360"/>
    </location>
</feature>
<dbReference type="Gene3D" id="1.10.287.130">
    <property type="match status" value="1"/>
</dbReference>
<feature type="repeat" description="TPR" evidence="6">
    <location>
        <begin position="150"/>
        <end position="183"/>
    </location>
</feature>
<comment type="catalytic activity">
    <reaction evidence="1">
        <text>ATP + protein L-histidine = ADP + protein N-phospho-L-histidine.</text>
        <dbReference type="EC" id="2.7.13.3"/>
    </reaction>
</comment>
<feature type="repeat" description="TPR" evidence="6">
    <location>
        <begin position="110"/>
        <end position="143"/>
    </location>
</feature>
<name>A0ABW3I513_9FLAO</name>
<evidence type="ECO:0000259" key="10">
    <source>
        <dbReference type="PROSITE" id="PS50110"/>
    </source>
</evidence>
<dbReference type="RefSeq" id="WP_377716607.1">
    <property type="nucleotide sequence ID" value="NZ_JBHTJM010000010.1"/>
</dbReference>
<keyword evidence="8" id="KW-0472">Membrane</keyword>
<dbReference type="SMART" id="SM00448">
    <property type="entry name" value="REC"/>
    <property type="match status" value="1"/>
</dbReference>
<keyword evidence="11" id="KW-0547">Nucleotide-binding</keyword>
<keyword evidence="4" id="KW-0902">Two-component regulatory system</keyword>
<dbReference type="Pfam" id="PF00072">
    <property type="entry name" value="Response_reg"/>
    <property type="match status" value="1"/>
</dbReference>
<keyword evidence="8" id="KW-1133">Transmembrane helix</keyword>
<evidence type="ECO:0000256" key="5">
    <source>
        <dbReference type="PROSITE-ProRule" id="PRU00169"/>
    </source>
</evidence>
<dbReference type="SMART" id="SM00387">
    <property type="entry name" value="HATPase_c"/>
    <property type="match status" value="1"/>
</dbReference>
<accession>A0ABW3I513</accession>
<keyword evidence="11" id="KW-0067">ATP-binding</keyword>
<dbReference type="Gene3D" id="3.30.565.10">
    <property type="entry name" value="Histidine kinase-like ATPase, C-terminal domain"/>
    <property type="match status" value="1"/>
</dbReference>
<sequence length="731" mass="83382">MKYFLATLYILTYSLIGFSQTETQSSQDKIYNLLNTARELKKDLDYSEAVRVCNEALNLASEIKDFENEAIAHRILGEIYLDNKKYDDAYSSLQKAANKQSRYEFKEELAKTRNTLGLLHTEQGYYKQAENYFTSALDIYTSLQLFSSKTEVLKNIGKVYLNQKDYQKANETFEKAFKDASKYALEDTKADIYLQNAKALLGLGEISKAKADCIDAIDSGMANEYPWIVTEGHIVLSEIFEANNQIPEALNELKRHNKFRDSIFDLRKDRITASELAKFDFSEKEKFIEQQDLLIQKNQEQLRINRNLNLLGAAFLILFLTFILYLYNNNKKRKKANILLRDTNNQLTIAKDEAERASKAKAQFMSTVTHELRTPLYAVTGLTDLLLEQSPTQEQEQHLKSLRFSGDYLLNFINDMLDVNKIEANKIEIETIPFNLKKLSSNVLVTLNKAAEDNKTSLNLNIDESVPENVMGDKLRISQVLINLVSNAIKFTKNGKVDLNIKKLEQTNNTISLLLEVKDNGIGISYDKQELIFESFSQGSVQINRKYGGTGLGLTIVKNLLELMGSKIELKSEPGKGTNFYFKMNFEIAPDHAVTLEENNTEPEDFLETFKNKHILLVEDVKINQLITKKTLAKKEITCIAVDNGTEAINQAKENKFDLILMDIHMPGISGIEATTAIRKFDTQTPIIALTAITIDKRQQEEFDNAGFDDILSKPFKSDIFFNKVYNQLKK</sequence>
<dbReference type="InterPro" id="IPR036097">
    <property type="entry name" value="HisK_dim/P_sf"/>
</dbReference>
<dbReference type="SMART" id="SM00028">
    <property type="entry name" value="TPR"/>
    <property type="match status" value="5"/>
</dbReference>
<dbReference type="PROSITE" id="PS50109">
    <property type="entry name" value="HIS_KIN"/>
    <property type="match status" value="1"/>
</dbReference>
<dbReference type="SUPFAM" id="SSF55874">
    <property type="entry name" value="ATPase domain of HSP90 chaperone/DNA topoisomerase II/histidine kinase"/>
    <property type="match status" value="1"/>
</dbReference>
<keyword evidence="3 5" id="KW-0597">Phosphoprotein</keyword>
<feature type="repeat" description="TPR" evidence="6">
    <location>
        <begin position="70"/>
        <end position="103"/>
    </location>
</feature>
<reference evidence="12" key="1">
    <citation type="journal article" date="2019" name="Int. J. Syst. Evol. Microbiol.">
        <title>The Global Catalogue of Microorganisms (GCM) 10K type strain sequencing project: providing services to taxonomists for standard genome sequencing and annotation.</title>
        <authorList>
            <consortium name="The Broad Institute Genomics Platform"/>
            <consortium name="The Broad Institute Genome Sequencing Center for Infectious Disease"/>
            <person name="Wu L."/>
            <person name="Ma J."/>
        </authorList>
    </citation>
    <scope>NUCLEOTIDE SEQUENCE [LARGE SCALE GENOMIC DNA]</scope>
    <source>
        <strain evidence="12">CCUG 62114</strain>
    </source>
</reference>
<protein>
    <recommendedName>
        <fullName evidence="2">histidine kinase</fullName>
        <ecNumber evidence="2">2.7.13.3</ecNumber>
    </recommendedName>
</protein>
<dbReference type="EC" id="2.7.13.3" evidence="2"/>
<dbReference type="Pfam" id="PF02518">
    <property type="entry name" value="HATPase_c"/>
    <property type="match status" value="1"/>
</dbReference>
<dbReference type="CDD" id="cd16922">
    <property type="entry name" value="HATPase_EvgS-ArcB-TorS-like"/>
    <property type="match status" value="1"/>
</dbReference>
<evidence type="ECO:0000313" key="12">
    <source>
        <dbReference type="Proteomes" id="UP001596997"/>
    </source>
</evidence>
<dbReference type="SUPFAM" id="SSF48452">
    <property type="entry name" value="TPR-like"/>
    <property type="match status" value="1"/>
</dbReference>
<dbReference type="InterPro" id="IPR036890">
    <property type="entry name" value="HATPase_C_sf"/>
</dbReference>
<dbReference type="InterPro" id="IPR003594">
    <property type="entry name" value="HATPase_dom"/>
</dbReference>
<dbReference type="Pfam" id="PF13424">
    <property type="entry name" value="TPR_12"/>
    <property type="match status" value="1"/>
</dbReference>
<dbReference type="PROSITE" id="PS50110">
    <property type="entry name" value="RESPONSE_REGULATORY"/>
    <property type="match status" value="1"/>
</dbReference>
<dbReference type="SUPFAM" id="SSF47384">
    <property type="entry name" value="Homodimeric domain of signal transducing histidine kinase"/>
    <property type="match status" value="1"/>
</dbReference>
<dbReference type="InterPro" id="IPR005467">
    <property type="entry name" value="His_kinase_dom"/>
</dbReference>
<dbReference type="SUPFAM" id="SSF52172">
    <property type="entry name" value="CheY-like"/>
    <property type="match status" value="1"/>
</dbReference>
<dbReference type="InterPro" id="IPR011990">
    <property type="entry name" value="TPR-like_helical_dom_sf"/>
</dbReference>
<keyword evidence="7" id="KW-0175">Coiled coil</keyword>